<reference evidence="9" key="1">
    <citation type="submission" date="2022-12" db="EMBL/GenBank/DDBJ databases">
        <title>Genome assemblies of Blomia tropicalis.</title>
        <authorList>
            <person name="Cui Y."/>
        </authorList>
    </citation>
    <scope>NUCLEOTIDE SEQUENCE</scope>
    <source>
        <tissue evidence="9">Adult mites</tissue>
    </source>
</reference>
<keyword evidence="6" id="KW-1133">Transmembrane helix</keyword>
<dbReference type="Gene3D" id="2.10.25.10">
    <property type="entry name" value="Laminin"/>
    <property type="match status" value="1"/>
</dbReference>
<evidence type="ECO:0000256" key="4">
    <source>
        <dbReference type="PROSITE-ProRule" id="PRU00076"/>
    </source>
</evidence>
<dbReference type="CDD" id="cd00096">
    <property type="entry name" value="Ig"/>
    <property type="match status" value="1"/>
</dbReference>
<feature type="transmembrane region" description="Helical" evidence="6">
    <location>
        <begin position="38"/>
        <end position="56"/>
    </location>
</feature>
<evidence type="ECO:0000256" key="3">
    <source>
        <dbReference type="ARBA" id="ARBA00023319"/>
    </source>
</evidence>
<dbReference type="SMART" id="SM00181">
    <property type="entry name" value="EGF"/>
    <property type="match status" value="1"/>
</dbReference>
<protein>
    <recommendedName>
        <fullName evidence="11">Protein vein-like</fullName>
    </recommendedName>
</protein>
<name>A0A9Q0M3E0_BLOTA</name>
<keyword evidence="6" id="KW-0472">Membrane</keyword>
<evidence type="ECO:0008006" key="11">
    <source>
        <dbReference type="Google" id="ProtNLM"/>
    </source>
</evidence>
<accession>A0A9Q0M3E0</accession>
<dbReference type="InterPro" id="IPR050958">
    <property type="entry name" value="Cell_Adh-Cytoskel_Orgn"/>
</dbReference>
<dbReference type="SUPFAM" id="SSF57196">
    <property type="entry name" value="EGF/Laminin"/>
    <property type="match status" value="1"/>
</dbReference>
<evidence type="ECO:0000313" key="10">
    <source>
        <dbReference type="Proteomes" id="UP001142055"/>
    </source>
</evidence>
<feature type="compositionally biased region" description="Basic and acidic residues" evidence="5">
    <location>
        <begin position="421"/>
        <end position="431"/>
    </location>
</feature>
<dbReference type="InterPro" id="IPR036179">
    <property type="entry name" value="Ig-like_dom_sf"/>
</dbReference>
<keyword evidence="3" id="KW-0393">Immunoglobulin domain</keyword>
<feature type="region of interest" description="Disordered" evidence="5">
    <location>
        <begin position="415"/>
        <end position="445"/>
    </location>
</feature>
<evidence type="ECO:0000313" key="9">
    <source>
        <dbReference type="EMBL" id="KAJ6218264.1"/>
    </source>
</evidence>
<dbReference type="AlphaFoldDB" id="A0A9Q0M3E0"/>
<keyword evidence="1" id="KW-0732">Signal</keyword>
<dbReference type="PROSITE" id="PS50026">
    <property type="entry name" value="EGF_3"/>
    <property type="match status" value="1"/>
</dbReference>
<dbReference type="Pfam" id="PF07679">
    <property type="entry name" value="I-set"/>
    <property type="match status" value="1"/>
</dbReference>
<organism evidence="9 10">
    <name type="scientific">Blomia tropicalis</name>
    <name type="common">Mite</name>
    <dbReference type="NCBI Taxonomy" id="40697"/>
    <lineage>
        <taxon>Eukaryota</taxon>
        <taxon>Metazoa</taxon>
        <taxon>Ecdysozoa</taxon>
        <taxon>Arthropoda</taxon>
        <taxon>Chelicerata</taxon>
        <taxon>Arachnida</taxon>
        <taxon>Acari</taxon>
        <taxon>Acariformes</taxon>
        <taxon>Sarcoptiformes</taxon>
        <taxon>Astigmata</taxon>
        <taxon>Glycyphagoidea</taxon>
        <taxon>Echimyopodidae</taxon>
        <taxon>Blomia</taxon>
    </lineage>
</organism>
<feature type="disulfide bond" evidence="4">
    <location>
        <begin position="655"/>
        <end position="672"/>
    </location>
</feature>
<feature type="domain" description="EGF-like" evidence="7">
    <location>
        <begin position="645"/>
        <end position="684"/>
    </location>
</feature>
<dbReference type="SMART" id="SM00408">
    <property type="entry name" value="IGc2"/>
    <property type="match status" value="1"/>
</dbReference>
<dbReference type="PROSITE" id="PS00022">
    <property type="entry name" value="EGF_1"/>
    <property type="match status" value="1"/>
</dbReference>
<evidence type="ECO:0000259" key="8">
    <source>
        <dbReference type="PROSITE" id="PS50835"/>
    </source>
</evidence>
<comment type="caution">
    <text evidence="4">Lacks conserved residue(s) required for the propagation of feature annotation.</text>
</comment>
<feature type="compositionally biased region" description="Basic and acidic residues" evidence="5">
    <location>
        <begin position="602"/>
        <end position="612"/>
    </location>
</feature>
<evidence type="ECO:0000256" key="1">
    <source>
        <dbReference type="ARBA" id="ARBA00022729"/>
    </source>
</evidence>
<dbReference type="EMBL" id="JAPWDV010000003">
    <property type="protein sequence ID" value="KAJ6218264.1"/>
    <property type="molecule type" value="Genomic_DNA"/>
</dbReference>
<dbReference type="GO" id="GO:0005886">
    <property type="term" value="C:plasma membrane"/>
    <property type="evidence" value="ECO:0007669"/>
    <property type="project" value="TreeGrafter"/>
</dbReference>
<keyword evidence="2 4" id="KW-1015">Disulfide bond</keyword>
<dbReference type="InterPro" id="IPR007110">
    <property type="entry name" value="Ig-like_dom"/>
</dbReference>
<evidence type="ECO:0000259" key="7">
    <source>
        <dbReference type="PROSITE" id="PS50026"/>
    </source>
</evidence>
<sequence>MIQMETSNTTDESVTDGQVDRFRSISAIPSISSKNKCLVTLLSMPVSIIIAVLLGSTDHLKRTSYLCTFLVTLLFLTSISSINAQSSSSSSIMPNEATINYHSKLHSKSSVDLNLHRHHHRSHPHYQGDPNSVKQLAESQPYNLYGSAPILQPYPQHFGIMQSDQPIYYGGRANRESNPSSSSSSSSSSSTYSDRSVRRIIGSDAPKPQHLHSSHLSSPPSRPYYHQLIGVYHQPQESYHPRNVIESNNQIVHQSNGAQSITNHMLTCPDGPPSQWESHLDVSGKAFLSPVVFFGQLVSLSEDYAGRIGATFRLIRLVKPTRDTLASPHNSTVARMLSSHLDYEKHIKLYFVRNRTRTTTNANSVGHDSPYCAHHMANILEKLRNKGRYIVFAHDLVVSSRLTNIVRSSVPSYHSFSAESSNHKSNMEQHQHHQRHPHSSSVRNASKGHHLISLIAYSLPEVLNRNTSRLVRKTTCKNNCAKPASVHSNTVNLHVATRGNITLACRIDGNPLPWIEWYRNGKRLRTRPGKRVFITQKKRVSHLTIVRASHRRDSGIYKCQAMNVASKQPAVKYFQVFVNNRNHRKNRPSLSVQSSSTISKNNKNDENIDHDPLSVQLSNNADDQLSNNVSPYGRSNSDNYFGEERTMKCPLSEFCLNGSKCFLYESLGEYVCQCADGYRGRRCEFKDINMYPAQKALLDYDLNTRMLHSYRHVTYCVQIIL</sequence>
<feature type="compositionally biased region" description="Polar residues" evidence="5">
    <location>
        <begin position="615"/>
        <end position="632"/>
    </location>
</feature>
<dbReference type="InterPro" id="IPR003599">
    <property type="entry name" value="Ig_sub"/>
</dbReference>
<dbReference type="InterPro" id="IPR000742">
    <property type="entry name" value="EGF"/>
</dbReference>
<dbReference type="InterPro" id="IPR013098">
    <property type="entry name" value="Ig_I-set"/>
</dbReference>
<dbReference type="Pfam" id="PF00008">
    <property type="entry name" value="EGF"/>
    <property type="match status" value="1"/>
</dbReference>
<dbReference type="PROSITE" id="PS01186">
    <property type="entry name" value="EGF_2"/>
    <property type="match status" value="1"/>
</dbReference>
<dbReference type="GO" id="GO:0007156">
    <property type="term" value="P:homophilic cell adhesion via plasma membrane adhesion molecules"/>
    <property type="evidence" value="ECO:0007669"/>
    <property type="project" value="TreeGrafter"/>
</dbReference>
<evidence type="ECO:0000256" key="2">
    <source>
        <dbReference type="ARBA" id="ARBA00023157"/>
    </source>
</evidence>
<dbReference type="CDD" id="cd00054">
    <property type="entry name" value="EGF_CA"/>
    <property type="match status" value="1"/>
</dbReference>
<feature type="compositionally biased region" description="Polar residues" evidence="5">
    <location>
        <begin position="588"/>
        <end position="601"/>
    </location>
</feature>
<dbReference type="InterPro" id="IPR013783">
    <property type="entry name" value="Ig-like_fold"/>
</dbReference>
<keyword evidence="10" id="KW-1185">Reference proteome</keyword>
<dbReference type="PANTHER" id="PTHR45080">
    <property type="entry name" value="CONTACTIN 5"/>
    <property type="match status" value="1"/>
</dbReference>
<evidence type="ECO:0000256" key="6">
    <source>
        <dbReference type="SAM" id="Phobius"/>
    </source>
</evidence>
<feature type="region of interest" description="Disordered" evidence="5">
    <location>
        <begin position="585"/>
        <end position="632"/>
    </location>
</feature>
<comment type="caution">
    <text evidence="9">The sequence shown here is derived from an EMBL/GenBank/DDBJ whole genome shotgun (WGS) entry which is preliminary data.</text>
</comment>
<dbReference type="Gene3D" id="2.60.40.10">
    <property type="entry name" value="Immunoglobulins"/>
    <property type="match status" value="1"/>
</dbReference>
<evidence type="ECO:0000256" key="5">
    <source>
        <dbReference type="SAM" id="MobiDB-lite"/>
    </source>
</evidence>
<keyword evidence="6" id="KW-0812">Transmembrane</keyword>
<dbReference type="SUPFAM" id="SSF48726">
    <property type="entry name" value="Immunoglobulin"/>
    <property type="match status" value="1"/>
</dbReference>
<gene>
    <name evidence="9" type="ORF">RDWZM_009421</name>
</gene>
<keyword evidence="4" id="KW-0245">EGF-like domain</keyword>
<proteinExistence type="predicted"/>
<dbReference type="PANTHER" id="PTHR45080:SF8">
    <property type="entry name" value="IG-LIKE DOMAIN-CONTAINING PROTEIN"/>
    <property type="match status" value="1"/>
</dbReference>
<feature type="compositionally biased region" description="Low complexity" evidence="5">
    <location>
        <begin position="180"/>
        <end position="190"/>
    </location>
</feature>
<feature type="domain" description="Ig-like" evidence="8">
    <location>
        <begin position="483"/>
        <end position="572"/>
    </location>
</feature>
<feature type="disulfide bond" evidence="4">
    <location>
        <begin position="674"/>
        <end position="683"/>
    </location>
</feature>
<feature type="region of interest" description="Disordered" evidence="5">
    <location>
        <begin position="169"/>
        <end position="195"/>
    </location>
</feature>
<dbReference type="InterPro" id="IPR003598">
    <property type="entry name" value="Ig_sub2"/>
</dbReference>
<dbReference type="PROSITE" id="PS50835">
    <property type="entry name" value="IG_LIKE"/>
    <property type="match status" value="1"/>
</dbReference>
<dbReference type="SMART" id="SM00409">
    <property type="entry name" value="IG"/>
    <property type="match status" value="1"/>
</dbReference>
<dbReference type="Proteomes" id="UP001142055">
    <property type="component" value="Chromosome 3"/>
</dbReference>